<dbReference type="Pfam" id="PF01643">
    <property type="entry name" value="Acyl-ACP_TE"/>
    <property type="match status" value="1"/>
</dbReference>
<dbReference type="Proteomes" id="UP001321804">
    <property type="component" value="Chromosome"/>
</dbReference>
<evidence type="ECO:0000256" key="4">
    <source>
        <dbReference type="ARBA" id="ARBA00022832"/>
    </source>
</evidence>
<evidence type="ECO:0000259" key="8">
    <source>
        <dbReference type="Pfam" id="PF01643"/>
    </source>
</evidence>
<evidence type="ECO:0000256" key="7">
    <source>
        <dbReference type="ARBA" id="ARBA00023160"/>
    </source>
</evidence>
<dbReference type="Pfam" id="PF20791">
    <property type="entry name" value="Acyl-ACP_TE_C"/>
    <property type="match status" value="1"/>
</dbReference>
<gene>
    <name evidence="10" type="ORF">KIMC2_12180</name>
</gene>
<dbReference type="Gene3D" id="3.10.129.10">
    <property type="entry name" value="Hotdog Thioesterase"/>
    <property type="match status" value="1"/>
</dbReference>
<dbReference type="PANTHER" id="PTHR31727:SF6">
    <property type="entry name" value="OLEOYL-ACYL CARRIER PROTEIN THIOESTERASE 1, CHLOROPLASTIC"/>
    <property type="match status" value="1"/>
</dbReference>
<proteinExistence type="inferred from homology"/>
<organism evidence="10 11">
    <name type="scientific">Xylocopilactobacillus apis</name>
    <dbReference type="NCBI Taxonomy" id="2932183"/>
    <lineage>
        <taxon>Bacteria</taxon>
        <taxon>Bacillati</taxon>
        <taxon>Bacillota</taxon>
        <taxon>Bacilli</taxon>
        <taxon>Lactobacillales</taxon>
        <taxon>Lactobacillaceae</taxon>
        <taxon>Xylocopilactobacillus</taxon>
    </lineage>
</organism>
<evidence type="ECO:0000256" key="3">
    <source>
        <dbReference type="ARBA" id="ARBA00022801"/>
    </source>
</evidence>
<feature type="domain" description="Acyl-ACP thioesterase-like C-terminal" evidence="9">
    <location>
        <begin position="152"/>
        <end position="241"/>
    </location>
</feature>
<dbReference type="InterPro" id="IPR029069">
    <property type="entry name" value="HotDog_dom_sf"/>
</dbReference>
<dbReference type="CDD" id="cd00586">
    <property type="entry name" value="4HBT"/>
    <property type="match status" value="1"/>
</dbReference>
<feature type="domain" description="Acyl-ACP thioesterase N-terminal hotdog" evidence="8">
    <location>
        <begin position="2"/>
        <end position="129"/>
    </location>
</feature>
<evidence type="ECO:0000256" key="5">
    <source>
        <dbReference type="ARBA" id="ARBA00022946"/>
    </source>
</evidence>
<keyword evidence="11" id="KW-1185">Reference proteome</keyword>
<dbReference type="InterPro" id="IPR002864">
    <property type="entry name" value="Acyl-ACP_thioesterase_NHD"/>
</dbReference>
<reference evidence="10 11" key="1">
    <citation type="journal article" date="2023" name="Microbiol. Spectr.">
        <title>Symbiosis of Carpenter Bees with Uncharacterized Lactic Acid Bacteria Showing NAD Auxotrophy.</title>
        <authorList>
            <person name="Kawasaki S."/>
            <person name="Ozawa K."/>
            <person name="Mori T."/>
            <person name="Yamamoto A."/>
            <person name="Ito M."/>
            <person name="Ohkuma M."/>
            <person name="Sakamoto M."/>
            <person name="Matsutani M."/>
        </authorList>
    </citation>
    <scope>NUCLEOTIDE SEQUENCE [LARGE SCALE GENOMIC DNA]</scope>
    <source>
        <strain evidence="10 11">KimC2</strain>
    </source>
</reference>
<dbReference type="GO" id="GO:0016297">
    <property type="term" value="F:fatty acyl-[ACP] hydrolase activity"/>
    <property type="evidence" value="ECO:0007669"/>
    <property type="project" value="InterPro"/>
</dbReference>
<keyword evidence="5" id="KW-0809">Transit peptide</keyword>
<dbReference type="InterPro" id="IPR045023">
    <property type="entry name" value="FATA/B"/>
</dbReference>
<keyword evidence="3" id="KW-0378">Hydrolase</keyword>
<evidence type="ECO:0000259" key="9">
    <source>
        <dbReference type="Pfam" id="PF20791"/>
    </source>
</evidence>
<dbReference type="EMBL" id="AP026801">
    <property type="protein sequence ID" value="BDR56656.1"/>
    <property type="molecule type" value="Genomic_DNA"/>
</dbReference>
<evidence type="ECO:0000256" key="6">
    <source>
        <dbReference type="ARBA" id="ARBA00023098"/>
    </source>
</evidence>
<keyword evidence="7" id="KW-0275">Fatty acid biosynthesis</keyword>
<keyword evidence="2" id="KW-0444">Lipid biosynthesis</keyword>
<dbReference type="InterPro" id="IPR049427">
    <property type="entry name" value="Acyl-ACP_TE_C"/>
</dbReference>
<evidence type="ECO:0000313" key="10">
    <source>
        <dbReference type="EMBL" id="BDR56656.1"/>
    </source>
</evidence>
<dbReference type="PANTHER" id="PTHR31727">
    <property type="entry name" value="OLEOYL-ACYL CARRIER PROTEIN THIOESTERASE 1, CHLOROPLASTIC"/>
    <property type="match status" value="1"/>
</dbReference>
<comment type="similarity">
    <text evidence="1">Belongs to the acyl-ACP thioesterase family.</text>
</comment>
<dbReference type="KEGG" id="xak:KIMC2_12180"/>
<evidence type="ECO:0000313" key="11">
    <source>
        <dbReference type="Proteomes" id="UP001321804"/>
    </source>
</evidence>
<accession>A0AAU9DEP3</accession>
<dbReference type="GO" id="GO:0000036">
    <property type="term" value="F:acyl carrier activity"/>
    <property type="evidence" value="ECO:0007669"/>
    <property type="project" value="TreeGrafter"/>
</dbReference>
<sequence>MKVFKQEYQVPFFDCDKFRNMTAISIIDNVILVSTRQLEEMGYGEKWMRDRNLGWVVTQYDLLIDRAPVDEEKIVISTWIENYNKFFSYRNFAIDTMDGERLVTLKSVWVTLNLEQRKLTPLSEEMMDSFGAEKNVVVKTPKISIDQEKLNDLQKFNIRYADLDTNNHITNTSYITWMFESLGIDFLENHKLKELQIRYEKEIQDRDYAEAGLYQDPDDSLKYYHQIFKSDKIACQAMTIWH</sequence>
<dbReference type="SUPFAM" id="SSF54637">
    <property type="entry name" value="Thioesterase/thiol ester dehydrase-isomerase"/>
    <property type="match status" value="2"/>
</dbReference>
<dbReference type="AlphaFoldDB" id="A0AAU9DEP3"/>
<keyword evidence="4" id="KW-0276">Fatty acid metabolism</keyword>
<evidence type="ECO:0000256" key="2">
    <source>
        <dbReference type="ARBA" id="ARBA00022516"/>
    </source>
</evidence>
<evidence type="ECO:0000256" key="1">
    <source>
        <dbReference type="ARBA" id="ARBA00006500"/>
    </source>
</evidence>
<keyword evidence="6" id="KW-0443">Lipid metabolism</keyword>
<name>A0AAU9DEP3_9LACO</name>
<protein>
    <submittedName>
        <fullName evidence="10">Acyl-ACP thioesterase</fullName>
    </submittedName>
</protein>
<dbReference type="RefSeq" id="WP_317694981.1">
    <property type="nucleotide sequence ID" value="NZ_AP026801.1"/>
</dbReference>